<reference evidence="1 2" key="1">
    <citation type="submission" date="2018-08" db="EMBL/GenBank/DDBJ databases">
        <title>Comparative genomics of wild bee and flower associated Lactobacillus reveals potential adaptation to the bee host.</title>
        <authorList>
            <person name="Vuong H.Q."/>
            <person name="Mcfrederick Q.S."/>
        </authorList>
    </citation>
    <scope>NUCLEOTIDE SEQUENCE [LARGE SCALE GENOMIC DNA]</scope>
    <source>
        <strain evidence="1 2">HV_13</strain>
    </source>
</reference>
<sequence length="93" mass="10631">MENKKQKNFNLSAKELVAYIAGLDDMEDDELIKLLSAIKASLFIRSISIKEIDEKTSESKIKEMFYKLGKNAVHEYFGGLASIIEQSDKRDEK</sequence>
<keyword evidence="2" id="KW-1185">Reference proteome</keyword>
<proteinExistence type="predicted"/>
<gene>
    <name evidence="1" type="ORF">DY114_07340</name>
</gene>
<organism evidence="1 2">
    <name type="scientific">Apilactobacillus micheneri</name>
    <dbReference type="NCBI Taxonomy" id="1899430"/>
    <lineage>
        <taxon>Bacteria</taxon>
        <taxon>Bacillati</taxon>
        <taxon>Bacillota</taxon>
        <taxon>Bacilli</taxon>
        <taxon>Lactobacillales</taxon>
        <taxon>Lactobacillaceae</taxon>
        <taxon>Apilactobacillus</taxon>
    </lineage>
</organism>
<protein>
    <submittedName>
        <fullName evidence="1">Uncharacterized protein</fullName>
    </submittedName>
</protein>
<accession>A0ABY2YV43</accession>
<dbReference type="EMBL" id="QUAV01000006">
    <property type="protein sequence ID" value="TPR23115.1"/>
    <property type="molecule type" value="Genomic_DNA"/>
</dbReference>
<name>A0ABY2YV43_9LACO</name>
<evidence type="ECO:0000313" key="1">
    <source>
        <dbReference type="EMBL" id="TPR23115.1"/>
    </source>
</evidence>
<evidence type="ECO:0000313" key="2">
    <source>
        <dbReference type="Proteomes" id="UP000777560"/>
    </source>
</evidence>
<dbReference type="RefSeq" id="WP_140926055.1">
    <property type="nucleotide sequence ID" value="NZ_QUAU01000006.1"/>
</dbReference>
<comment type="caution">
    <text evidence="1">The sequence shown here is derived from an EMBL/GenBank/DDBJ whole genome shotgun (WGS) entry which is preliminary data.</text>
</comment>
<dbReference type="Proteomes" id="UP000777560">
    <property type="component" value="Unassembled WGS sequence"/>
</dbReference>